<dbReference type="Pfam" id="PF00561">
    <property type="entry name" value="Abhydrolase_1"/>
    <property type="match status" value="1"/>
</dbReference>
<protein>
    <recommendedName>
        <fullName evidence="1">AB hydrolase-1 domain-containing protein</fullName>
    </recommendedName>
</protein>
<dbReference type="Gene3D" id="3.40.50.1820">
    <property type="entry name" value="alpha/beta hydrolase"/>
    <property type="match status" value="1"/>
</dbReference>
<dbReference type="PANTHER" id="PTHR37471">
    <property type="entry name" value="UNNAMED PRODUCT"/>
    <property type="match status" value="1"/>
</dbReference>
<accession>A0A7S1BXS4</accession>
<sequence>MLMIRLQDENGVTLPVDFKPTVCVIKIFFHLGLLCAFFLPPNTKAFQHISSPLKKFIYFRSHENIYHQSKMFTSPYKLFQGLTRRQTYMDKAKTIFIENPVEPSNLEHPFDPFVEPSLSYAESLFKPALGAIDKMIHRLSNPEQSSNHVKKVLTSTVPCGQKKLPTHELIAKAGYEDSFPWLLTLLPPLLFSFICNSPAPLLLNIASEMTFFVMCILKVFCDFNKPTTPQPTLNREWNDFYNSIWKSYITVKEKRTMLMGWFYDQPFENLRKEDAITFLAFLKFGITVEALSPNQIEELDNDICTLEREINAGVALPERGNEEKSLSCIRFNLEPLRFRHKPLVYYAITHGAQYWFNIFVKDLGFQYHETKDPSKSLGYYCRPSKESSIANLDPLVFVHGVGGIPFYSQLIKDIAKEYCGPIILLDLNFVSLRIADKVPEITDQLCCVCETLNDHFGEDTKATFVGHSYGSLILSWMIQKNPHRVANCVFLDPICFMLHEKDLLFNFHYSRVDRAAQEGKPWNTPLDINAIINLAGSEMHTNNAMLRHFWWISNEIWPEDLEKNAISAKVMLSENDDIVPSAKIKKLIDRFNGKKKKVWDGISPMGINHLQKPLFFLEAQVLKEATHGSFVLDEEHRRIVVSSILEMLNFQFAESRAHSGARNQAEYAFDGLTNVVSN</sequence>
<evidence type="ECO:0000259" key="1">
    <source>
        <dbReference type="Pfam" id="PF00561"/>
    </source>
</evidence>
<name>A0A7S1BXS4_9STRA</name>
<dbReference type="AlphaFoldDB" id="A0A7S1BXS4"/>
<dbReference type="PANTHER" id="PTHR37471:SF1">
    <property type="entry name" value="AB HYDROLASE-1 DOMAIN-CONTAINING PROTEIN"/>
    <property type="match status" value="1"/>
</dbReference>
<evidence type="ECO:0000313" key="2">
    <source>
        <dbReference type="EMBL" id="CAD8901303.1"/>
    </source>
</evidence>
<reference evidence="2" key="1">
    <citation type="submission" date="2021-01" db="EMBL/GenBank/DDBJ databases">
        <authorList>
            <person name="Corre E."/>
            <person name="Pelletier E."/>
            <person name="Niang G."/>
            <person name="Scheremetjew M."/>
            <person name="Finn R."/>
            <person name="Kale V."/>
            <person name="Holt S."/>
            <person name="Cochrane G."/>
            <person name="Meng A."/>
            <person name="Brown T."/>
            <person name="Cohen L."/>
        </authorList>
    </citation>
    <scope>NUCLEOTIDE SEQUENCE</scope>
    <source>
        <strain evidence="2">308</strain>
    </source>
</reference>
<dbReference type="EMBL" id="HBFR01039040">
    <property type="protein sequence ID" value="CAD8901303.1"/>
    <property type="molecule type" value="Transcribed_RNA"/>
</dbReference>
<dbReference type="InterPro" id="IPR029058">
    <property type="entry name" value="AB_hydrolase_fold"/>
</dbReference>
<dbReference type="SUPFAM" id="SSF53474">
    <property type="entry name" value="alpha/beta-Hydrolases"/>
    <property type="match status" value="1"/>
</dbReference>
<feature type="domain" description="AB hydrolase-1" evidence="1">
    <location>
        <begin position="394"/>
        <end position="532"/>
    </location>
</feature>
<gene>
    <name evidence="2" type="ORF">CHYS00102_LOCUS28522</name>
</gene>
<proteinExistence type="predicted"/>
<dbReference type="InterPro" id="IPR000073">
    <property type="entry name" value="AB_hydrolase_1"/>
</dbReference>
<organism evidence="2">
    <name type="scientific">Corethron hystrix</name>
    <dbReference type="NCBI Taxonomy" id="216773"/>
    <lineage>
        <taxon>Eukaryota</taxon>
        <taxon>Sar</taxon>
        <taxon>Stramenopiles</taxon>
        <taxon>Ochrophyta</taxon>
        <taxon>Bacillariophyta</taxon>
        <taxon>Coscinodiscophyceae</taxon>
        <taxon>Corethrophycidae</taxon>
        <taxon>Corethrales</taxon>
        <taxon>Corethraceae</taxon>
        <taxon>Corethron</taxon>
    </lineage>
</organism>